<dbReference type="PANTHER" id="PTHR30160">
    <property type="entry name" value="TETRAACYLDISACCHARIDE 4'-KINASE-RELATED"/>
    <property type="match status" value="1"/>
</dbReference>
<dbReference type="CDD" id="cd03789">
    <property type="entry name" value="GT9_LPS_heptosyltransferase"/>
    <property type="match status" value="1"/>
</dbReference>
<sequence length="351" mass="38514">MRVLIIKPSSLGDVIQTLPVLDFLHQAVPGVEIDWVIEESLQGLLAGHPQLSQVHPVPAAQWRKQRFSAKTWRGVSALRKTLCERAYDLVFDLQGDLISGVISRYSGCADRFGFERDAVLEPLNTWCNTRLIPVRRQEYHNVDRCLRLASIPFAKDFRTMELAGHLVSSPEDEANAEALLATLADGLVFVFHHGAAQPTEAWSEKGWTELGREVLDRFHDATILLPWESEAERQAAFSIAAAIGPGCRVLDRLSLKGMAALLKKVDLVVGGDAGLVQMAATLGTPTVSFYRGTLAKRSAPRGEAHVALQSPMHCAGCLRAHCDKDTKCRDSIKVEAMLSAVQRLLAPSGNH</sequence>
<evidence type="ECO:0000256" key="5">
    <source>
        <dbReference type="ARBA" id="ARBA00022676"/>
    </source>
</evidence>
<dbReference type="Pfam" id="PF01075">
    <property type="entry name" value="Glyco_transf_9"/>
    <property type="match status" value="1"/>
</dbReference>
<evidence type="ECO:0000256" key="2">
    <source>
        <dbReference type="ARBA" id="ARBA00004713"/>
    </source>
</evidence>
<dbReference type="EC" id="2.4.99.23" evidence="10"/>
<evidence type="ECO:0000256" key="12">
    <source>
        <dbReference type="ARBA" id="ARBA00044330"/>
    </source>
</evidence>
<dbReference type="GO" id="GO:0005886">
    <property type="term" value="C:plasma membrane"/>
    <property type="evidence" value="ECO:0007669"/>
    <property type="project" value="UniProtKB-SubCell"/>
</dbReference>
<gene>
    <name evidence="15" type="primary">waaC</name>
    <name evidence="14" type="ORF">GMPD_34550</name>
    <name evidence="15" type="ORF">M1B72_03920</name>
</gene>
<dbReference type="AlphaFoldDB" id="A0A6V8MZ72"/>
<dbReference type="Gene3D" id="3.40.50.2000">
    <property type="entry name" value="Glycogen Phosphorylase B"/>
    <property type="match status" value="2"/>
</dbReference>
<keyword evidence="3" id="KW-1003">Cell membrane</keyword>
<keyword evidence="4" id="KW-0997">Cell inner membrane</keyword>
<reference evidence="15" key="3">
    <citation type="submission" date="2022-04" db="EMBL/GenBank/DDBJ databases">
        <authorList>
            <person name="Liu G."/>
        </authorList>
    </citation>
    <scope>NUCLEOTIDE SEQUENCE</scope>
    <source>
        <strain evidence="15">RG22</strain>
    </source>
</reference>
<evidence type="ECO:0000256" key="11">
    <source>
        <dbReference type="ARBA" id="ARBA00044190"/>
    </source>
</evidence>
<dbReference type="InterPro" id="IPR002201">
    <property type="entry name" value="Glyco_trans_9"/>
</dbReference>
<evidence type="ECO:0000256" key="10">
    <source>
        <dbReference type="ARBA" id="ARBA00044041"/>
    </source>
</evidence>
<reference evidence="16" key="1">
    <citation type="submission" date="2020-06" db="EMBL/GenBank/DDBJ databases">
        <title>Draft genomic sequecing of Geomonas sp. Red736.</title>
        <authorList>
            <person name="Itoh H."/>
            <person name="Xu Z.X."/>
            <person name="Ushijima N."/>
            <person name="Masuda Y."/>
            <person name="Shiratori Y."/>
            <person name="Senoo K."/>
        </authorList>
    </citation>
    <scope>NUCLEOTIDE SEQUENCE [LARGE SCALE GENOMIC DNA]</scope>
    <source>
        <strain evidence="16">Red736</strain>
    </source>
</reference>
<accession>A0A6V8MZ72</accession>
<evidence type="ECO:0000313" key="17">
    <source>
        <dbReference type="Proteomes" id="UP000831485"/>
    </source>
</evidence>
<name>A0A6V8MZ72_9BACT</name>
<dbReference type="Proteomes" id="UP000568888">
    <property type="component" value="Unassembled WGS sequence"/>
</dbReference>
<keyword evidence="5" id="KW-0328">Glycosyltransferase</keyword>
<dbReference type="Proteomes" id="UP000831485">
    <property type="component" value="Chromosome"/>
</dbReference>
<keyword evidence="17" id="KW-1185">Reference proteome</keyword>
<dbReference type="InterPro" id="IPR011908">
    <property type="entry name" value="LipoPS_heptosylTferase-I"/>
</dbReference>
<comment type="catalytic activity">
    <reaction evidence="13">
        <text>an alpha-Kdo-(2-&gt;4)-alpha-Kdo-(2-&gt;6)-lipid A + ADP-L-glycero-beta-D-manno-heptose = an L-alpha-D-Hep-(1-&gt;5)-[alpha-Kdo-(2-&gt;4)]-alpha-Kdo-(2-&gt;6)-lipid A + ADP + H(+)</text>
        <dbReference type="Rhea" id="RHEA:74067"/>
        <dbReference type="ChEBI" id="CHEBI:15378"/>
        <dbReference type="ChEBI" id="CHEBI:61506"/>
        <dbReference type="ChEBI" id="CHEBI:176431"/>
        <dbReference type="ChEBI" id="CHEBI:193068"/>
        <dbReference type="ChEBI" id="CHEBI:456216"/>
        <dbReference type="EC" id="2.4.99.23"/>
    </reaction>
</comment>
<dbReference type="InterPro" id="IPR051199">
    <property type="entry name" value="LPS_LOS_Heptosyltrfase"/>
</dbReference>
<comment type="pathway">
    <text evidence="2">Bacterial outer membrane biogenesis; LPS core biosynthesis.</text>
</comment>
<evidence type="ECO:0000256" key="13">
    <source>
        <dbReference type="ARBA" id="ARBA00049201"/>
    </source>
</evidence>
<dbReference type="EMBL" id="BLXY01000010">
    <property type="protein sequence ID" value="GFO65536.1"/>
    <property type="molecule type" value="Genomic_DNA"/>
</dbReference>
<keyword evidence="7" id="KW-0448">Lipopolysaccharide biosynthesis</keyword>
<dbReference type="GO" id="GO:0005829">
    <property type="term" value="C:cytosol"/>
    <property type="evidence" value="ECO:0007669"/>
    <property type="project" value="TreeGrafter"/>
</dbReference>
<comment type="subcellular location">
    <subcellularLocation>
        <location evidence="1">Cell inner membrane</location>
        <topology evidence="1">Peripheral membrane protein</topology>
        <orientation evidence="1">Cytoplasmic side</orientation>
    </subcellularLocation>
</comment>
<dbReference type="GO" id="GO:0009244">
    <property type="term" value="P:lipopolysaccharide core region biosynthetic process"/>
    <property type="evidence" value="ECO:0007669"/>
    <property type="project" value="InterPro"/>
</dbReference>
<evidence type="ECO:0000256" key="3">
    <source>
        <dbReference type="ARBA" id="ARBA00022475"/>
    </source>
</evidence>
<dbReference type="GO" id="GO:0008713">
    <property type="term" value="F:ADP-heptose-lipopolysaccharide heptosyltransferase activity"/>
    <property type="evidence" value="ECO:0007669"/>
    <property type="project" value="TreeGrafter"/>
</dbReference>
<evidence type="ECO:0000256" key="8">
    <source>
        <dbReference type="ARBA" id="ARBA00023136"/>
    </source>
</evidence>
<evidence type="ECO:0000256" key="9">
    <source>
        <dbReference type="ARBA" id="ARBA00043995"/>
    </source>
</evidence>
<dbReference type="PANTHER" id="PTHR30160:SF19">
    <property type="entry name" value="LIPOPOLYSACCHARIDE HEPTOSYLTRANSFERASE 1"/>
    <property type="match status" value="1"/>
</dbReference>
<dbReference type="EMBL" id="CP096574">
    <property type="protein sequence ID" value="UPU36866.1"/>
    <property type="molecule type" value="Genomic_DNA"/>
</dbReference>
<dbReference type="RefSeq" id="WP_183349732.1">
    <property type="nucleotide sequence ID" value="NZ_BLXY01000010.1"/>
</dbReference>
<reference evidence="14" key="2">
    <citation type="journal article" date="2021" name="Int. J. Syst. Evol. Microbiol.">
        <title>Geomonas silvestris sp. nov., Geomonas paludis sp. nov. and Geomonas limicola sp. nov., isolated from terrestrial environments, and emended description of the genus Geomonas.</title>
        <authorList>
            <person name="Itoh H."/>
            <person name="Xu Z."/>
            <person name="Masuda Y."/>
            <person name="Ushijima N."/>
            <person name="Hayakawa C."/>
            <person name="Shiratori Y."/>
            <person name="Senoo K."/>
        </authorList>
    </citation>
    <scope>NUCLEOTIDE SEQUENCE</scope>
    <source>
        <strain evidence="14">Red736</strain>
    </source>
</reference>
<evidence type="ECO:0000256" key="4">
    <source>
        <dbReference type="ARBA" id="ARBA00022519"/>
    </source>
</evidence>
<evidence type="ECO:0000313" key="15">
    <source>
        <dbReference type="EMBL" id="UPU36866.1"/>
    </source>
</evidence>
<evidence type="ECO:0000256" key="7">
    <source>
        <dbReference type="ARBA" id="ARBA00022985"/>
    </source>
</evidence>
<comment type="similarity">
    <text evidence="9">Belongs to the glycosyltransferase 9 family.</text>
</comment>
<evidence type="ECO:0000256" key="1">
    <source>
        <dbReference type="ARBA" id="ARBA00004515"/>
    </source>
</evidence>
<dbReference type="SUPFAM" id="SSF53756">
    <property type="entry name" value="UDP-Glycosyltransferase/glycogen phosphorylase"/>
    <property type="match status" value="1"/>
</dbReference>
<protein>
    <recommendedName>
        <fullName evidence="11">Lipopolysaccharide heptosyltransferase 1</fullName>
        <ecNumber evidence="10">2.4.99.23</ecNumber>
    </recommendedName>
    <alternativeName>
        <fullName evidence="12">ADP-heptose:lipopolysaccharide heptosyltransferase I</fullName>
    </alternativeName>
</protein>
<evidence type="ECO:0000256" key="6">
    <source>
        <dbReference type="ARBA" id="ARBA00022679"/>
    </source>
</evidence>
<evidence type="ECO:0000313" key="14">
    <source>
        <dbReference type="EMBL" id="GFO65536.1"/>
    </source>
</evidence>
<proteinExistence type="inferred from homology"/>
<organism evidence="14 16">
    <name type="scientific">Geomonas paludis</name>
    <dbReference type="NCBI Taxonomy" id="2740185"/>
    <lineage>
        <taxon>Bacteria</taxon>
        <taxon>Pseudomonadati</taxon>
        <taxon>Thermodesulfobacteriota</taxon>
        <taxon>Desulfuromonadia</taxon>
        <taxon>Geobacterales</taxon>
        <taxon>Geobacteraceae</taxon>
        <taxon>Geomonas</taxon>
    </lineage>
</organism>
<keyword evidence="6 14" id="KW-0808">Transferase</keyword>
<evidence type="ECO:0000313" key="16">
    <source>
        <dbReference type="Proteomes" id="UP000568888"/>
    </source>
</evidence>
<keyword evidence="8" id="KW-0472">Membrane</keyword>
<dbReference type="NCBIfam" id="TIGR02193">
    <property type="entry name" value="heptsyl_trn_I"/>
    <property type="match status" value="1"/>
</dbReference>